<gene>
    <name evidence="2" type="ORF">LSALG_LOCUS29414</name>
</gene>
<organism evidence="2 3">
    <name type="scientific">Lactuca saligna</name>
    <name type="common">Willowleaf lettuce</name>
    <dbReference type="NCBI Taxonomy" id="75948"/>
    <lineage>
        <taxon>Eukaryota</taxon>
        <taxon>Viridiplantae</taxon>
        <taxon>Streptophyta</taxon>
        <taxon>Embryophyta</taxon>
        <taxon>Tracheophyta</taxon>
        <taxon>Spermatophyta</taxon>
        <taxon>Magnoliopsida</taxon>
        <taxon>eudicotyledons</taxon>
        <taxon>Gunneridae</taxon>
        <taxon>Pentapetalae</taxon>
        <taxon>asterids</taxon>
        <taxon>campanulids</taxon>
        <taxon>Asterales</taxon>
        <taxon>Asteraceae</taxon>
        <taxon>Cichorioideae</taxon>
        <taxon>Cichorieae</taxon>
        <taxon>Lactucinae</taxon>
        <taxon>Lactuca</taxon>
    </lineage>
</organism>
<dbReference type="EMBL" id="OX465082">
    <property type="protein sequence ID" value="CAI9290207.1"/>
    <property type="molecule type" value="Genomic_DNA"/>
</dbReference>
<dbReference type="AlphaFoldDB" id="A0AA35ZDX3"/>
<proteinExistence type="predicted"/>
<sequence length="93" mass="9915">MNFKLQGTGESELMKLISSPRSGKPPSDAQGGNEGSEDGVLSCRGAGDCETEAEAVKEESTLKAPNLSVLLIILIASFSSKIRYYLSQILCFT</sequence>
<evidence type="ECO:0000313" key="3">
    <source>
        <dbReference type="Proteomes" id="UP001177003"/>
    </source>
</evidence>
<accession>A0AA35ZDX3</accession>
<feature type="region of interest" description="Disordered" evidence="1">
    <location>
        <begin position="1"/>
        <end position="43"/>
    </location>
</feature>
<evidence type="ECO:0000313" key="2">
    <source>
        <dbReference type="EMBL" id="CAI9290207.1"/>
    </source>
</evidence>
<dbReference type="Proteomes" id="UP001177003">
    <property type="component" value="Chromosome 6"/>
</dbReference>
<name>A0AA35ZDX3_LACSI</name>
<protein>
    <submittedName>
        <fullName evidence="2">Uncharacterized protein</fullName>
    </submittedName>
</protein>
<keyword evidence="3" id="KW-1185">Reference proteome</keyword>
<evidence type="ECO:0000256" key="1">
    <source>
        <dbReference type="SAM" id="MobiDB-lite"/>
    </source>
</evidence>
<reference evidence="2" key="1">
    <citation type="submission" date="2023-04" db="EMBL/GenBank/DDBJ databases">
        <authorList>
            <person name="Vijverberg K."/>
            <person name="Xiong W."/>
            <person name="Schranz E."/>
        </authorList>
    </citation>
    <scope>NUCLEOTIDE SEQUENCE</scope>
</reference>